<proteinExistence type="predicted"/>
<dbReference type="Pfam" id="PF09355">
    <property type="entry name" value="Phage_Gp19"/>
    <property type="match status" value="1"/>
</dbReference>
<keyword evidence="2" id="KW-1185">Reference proteome</keyword>
<sequence>MATYAGVEDVRKRLGRPIVTDAEREQVTTWLEDIESHIRGKLKDLDDLVDSGRLARDSIVRAEATAVVRKVENPRGVRSETKQFDDYQKTETRDRVVSDGQLRLTAEEWDDLLGEITPIVLAEGYTIDLGTPA</sequence>
<evidence type="ECO:0000313" key="2">
    <source>
        <dbReference type="Proteomes" id="UP001596305"/>
    </source>
</evidence>
<dbReference type="RefSeq" id="WP_204809342.1">
    <property type="nucleotide sequence ID" value="NZ_BAAAIY010000003.1"/>
</dbReference>
<accession>A0ABW1XBI7</accession>
<gene>
    <name evidence="1" type="ORF">ACFP71_07510</name>
</gene>
<dbReference type="InterPro" id="IPR018963">
    <property type="entry name" value="Mycophage_D29_Gp19"/>
</dbReference>
<dbReference type="EMBL" id="JBHSTM010000004">
    <property type="protein sequence ID" value="MFC6424666.1"/>
    <property type="molecule type" value="Genomic_DNA"/>
</dbReference>
<protein>
    <submittedName>
        <fullName evidence="1">Gp19/Gp15/Gp42 family protein</fullName>
    </submittedName>
</protein>
<reference evidence="2" key="1">
    <citation type="journal article" date="2019" name="Int. J. Syst. Evol. Microbiol.">
        <title>The Global Catalogue of Microorganisms (GCM) 10K type strain sequencing project: providing services to taxonomists for standard genome sequencing and annotation.</title>
        <authorList>
            <consortium name="The Broad Institute Genomics Platform"/>
            <consortium name="The Broad Institute Genome Sequencing Center for Infectious Disease"/>
            <person name="Wu L."/>
            <person name="Ma J."/>
        </authorList>
    </citation>
    <scope>NUCLEOTIDE SEQUENCE [LARGE SCALE GENOMIC DNA]</scope>
    <source>
        <strain evidence="2">CCUG 47105</strain>
    </source>
</reference>
<evidence type="ECO:0000313" key="1">
    <source>
        <dbReference type="EMBL" id="MFC6424666.1"/>
    </source>
</evidence>
<name>A0ABW1XBI7_9CELL</name>
<dbReference type="Proteomes" id="UP001596305">
    <property type="component" value="Unassembled WGS sequence"/>
</dbReference>
<comment type="caution">
    <text evidence="1">The sequence shown here is derived from an EMBL/GenBank/DDBJ whole genome shotgun (WGS) entry which is preliminary data.</text>
</comment>
<organism evidence="1 2">
    <name type="scientific">Oerskovia paurometabola</name>
    <dbReference type="NCBI Taxonomy" id="162170"/>
    <lineage>
        <taxon>Bacteria</taxon>
        <taxon>Bacillati</taxon>
        <taxon>Actinomycetota</taxon>
        <taxon>Actinomycetes</taxon>
        <taxon>Micrococcales</taxon>
        <taxon>Cellulomonadaceae</taxon>
        <taxon>Oerskovia</taxon>
    </lineage>
</organism>